<dbReference type="RefSeq" id="XP_014524466.1">
    <property type="nucleotide sequence ID" value="XM_014668980.1"/>
</dbReference>
<evidence type="ECO:0000313" key="2">
    <source>
        <dbReference type="Proteomes" id="UP000087766"/>
    </source>
</evidence>
<gene>
    <name evidence="3" type="primary">LOC106780681</name>
</gene>
<feature type="compositionally biased region" description="Polar residues" evidence="1">
    <location>
        <begin position="240"/>
        <end position="252"/>
    </location>
</feature>
<dbReference type="PANTHER" id="PTHR33223:SF11">
    <property type="entry name" value="ELEMENT PROTEIN, PUTATIVE-RELATED"/>
    <property type="match status" value="1"/>
</dbReference>
<dbReference type="KEGG" id="vra:106780681"/>
<protein>
    <submittedName>
        <fullName evidence="3">Uncharacterized protein LOC106780681</fullName>
    </submittedName>
</protein>
<reference evidence="3" key="2">
    <citation type="submission" date="2025-08" db="UniProtKB">
        <authorList>
            <consortium name="RefSeq"/>
        </authorList>
    </citation>
    <scope>IDENTIFICATION</scope>
    <source>
        <tissue evidence="3">Leaf</tissue>
    </source>
</reference>
<proteinExistence type="predicted"/>
<dbReference type="AlphaFoldDB" id="A0A1S3W1P0"/>
<name>A0A1S3W1P0_VIGRR</name>
<keyword evidence="2" id="KW-1185">Reference proteome</keyword>
<evidence type="ECO:0000313" key="3">
    <source>
        <dbReference type="RefSeq" id="XP_014524466.1"/>
    </source>
</evidence>
<feature type="compositionally biased region" description="Low complexity" evidence="1">
    <location>
        <begin position="257"/>
        <end position="266"/>
    </location>
</feature>
<dbReference type="PANTHER" id="PTHR33223">
    <property type="entry name" value="CCHC-TYPE DOMAIN-CONTAINING PROTEIN"/>
    <property type="match status" value="1"/>
</dbReference>
<dbReference type="GeneID" id="106780681"/>
<sequence length="324" mass="35867">MADQPPPRRILGDSSNTVGPLHFNSIAIPADNGTNMVMNLALIQLVQSNQFHGLSNENPYNHLTVFGEICNTVKINGVSDDRVRLNLFPCSLGGNAKDWLHSFPEGLLRKTPVHGFDKTSYLLALLGGLRTQSKMMLDALARGSINRKTEDEAYELIEDMAINEVMQSERGVQKGGLLQLLADDAMVAQNHLLTQKLDKLTKVLSELPRGIRNISQTQQLCDLCSGDHINGQCAFTEEMQGNTNKGNSSQGWKNHPSIGQNQNTSSGQGGNFRQQQPSPLWQQMSSLTKTVRELNDRFDKFLKVYESQQASDQASFRALETQIG</sequence>
<dbReference type="OrthoDB" id="1106951at2759"/>
<evidence type="ECO:0000256" key="1">
    <source>
        <dbReference type="SAM" id="MobiDB-lite"/>
    </source>
</evidence>
<dbReference type="Proteomes" id="UP000087766">
    <property type="component" value="Chromosome 2"/>
</dbReference>
<feature type="region of interest" description="Disordered" evidence="1">
    <location>
        <begin position="240"/>
        <end position="278"/>
    </location>
</feature>
<reference evidence="2" key="1">
    <citation type="journal article" date="2014" name="Nat. Commun.">
        <title>Genome sequence of mungbean and insights into evolution within Vigna species.</title>
        <authorList>
            <person name="Kang Y.J."/>
            <person name="Kim S.K."/>
            <person name="Kim M.Y."/>
            <person name="Lestari P."/>
            <person name="Kim K.H."/>
            <person name="Ha B.K."/>
            <person name="Jun T.H."/>
            <person name="Hwang W.J."/>
            <person name="Lee T."/>
            <person name="Lee J."/>
            <person name="Shim S."/>
            <person name="Yoon M.Y."/>
            <person name="Jang Y.E."/>
            <person name="Han K.S."/>
            <person name="Taeprayoon P."/>
            <person name="Yoon N."/>
            <person name="Somta P."/>
            <person name="Tanya P."/>
            <person name="Kim K.S."/>
            <person name="Gwag J.G."/>
            <person name="Moon J.K."/>
            <person name="Lee Y.H."/>
            <person name="Park B.S."/>
            <person name="Bombarely A."/>
            <person name="Doyle J.J."/>
            <person name="Jackson S.A."/>
            <person name="Schafleitner R."/>
            <person name="Srinives P."/>
            <person name="Varshney R.K."/>
            <person name="Lee S.H."/>
        </authorList>
    </citation>
    <scope>NUCLEOTIDE SEQUENCE [LARGE SCALE GENOMIC DNA]</scope>
    <source>
        <strain evidence="2">cv. VC1973A</strain>
    </source>
</reference>
<accession>A0A1S3W1P0</accession>
<organism evidence="2 3">
    <name type="scientific">Vigna radiata var. radiata</name>
    <name type="common">Mung bean</name>
    <name type="synonym">Phaseolus aureus</name>
    <dbReference type="NCBI Taxonomy" id="3916"/>
    <lineage>
        <taxon>Eukaryota</taxon>
        <taxon>Viridiplantae</taxon>
        <taxon>Streptophyta</taxon>
        <taxon>Embryophyta</taxon>
        <taxon>Tracheophyta</taxon>
        <taxon>Spermatophyta</taxon>
        <taxon>Magnoliopsida</taxon>
        <taxon>eudicotyledons</taxon>
        <taxon>Gunneridae</taxon>
        <taxon>Pentapetalae</taxon>
        <taxon>rosids</taxon>
        <taxon>fabids</taxon>
        <taxon>Fabales</taxon>
        <taxon>Fabaceae</taxon>
        <taxon>Papilionoideae</taxon>
        <taxon>50 kb inversion clade</taxon>
        <taxon>NPAAA clade</taxon>
        <taxon>indigoferoid/millettioid clade</taxon>
        <taxon>Phaseoleae</taxon>
        <taxon>Vigna</taxon>
    </lineage>
</organism>